<dbReference type="OrthoDB" id="6371181at2759"/>
<proteinExistence type="predicted"/>
<dbReference type="Proteomes" id="UP000410492">
    <property type="component" value="Unassembled WGS sequence"/>
</dbReference>
<dbReference type="EMBL" id="CAACVG010009687">
    <property type="protein sequence ID" value="VEN53864.1"/>
    <property type="molecule type" value="Genomic_DNA"/>
</dbReference>
<accession>A0A653D1N6</accession>
<evidence type="ECO:0000313" key="1">
    <source>
        <dbReference type="EMBL" id="VEN53864.1"/>
    </source>
</evidence>
<sequence length="99" mass="11204">MEGVVVLKINSATSFVSCFVGRQCFADPTDEYCNTHDEVARMKDERPVYSCCVDTNLNFSTATCSEDDCEYGPYKKNKVARVSTFTNKSSNRNIYLLFI</sequence>
<gene>
    <name evidence="1" type="ORF">CALMAC_LOCUS13534</name>
</gene>
<keyword evidence="2" id="KW-1185">Reference proteome</keyword>
<organism evidence="1 2">
    <name type="scientific">Callosobruchus maculatus</name>
    <name type="common">Southern cowpea weevil</name>
    <name type="synonym">Pulse bruchid</name>
    <dbReference type="NCBI Taxonomy" id="64391"/>
    <lineage>
        <taxon>Eukaryota</taxon>
        <taxon>Metazoa</taxon>
        <taxon>Ecdysozoa</taxon>
        <taxon>Arthropoda</taxon>
        <taxon>Hexapoda</taxon>
        <taxon>Insecta</taxon>
        <taxon>Pterygota</taxon>
        <taxon>Neoptera</taxon>
        <taxon>Endopterygota</taxon>
        <taxon>Coleoptera</taxon>
        <taxon>Polyphaga</taxon>
        <taxon>Cucujiformia</taxon>
        <taxon>Chrysomeloidea</taxon>
        <taxon>Chrysomelidae</taxon>
        <taxon>Bruchinae</taxon>
        <taxon>Bruchini</taxon>
        <taxon>Callosobruchus</taxon>
    </lineage>
</organism>
<dbReference type="AlphaFoldDB" id="A0A653D1N6"/>
<reference evidence="1 2" key="1">
    <citation type="submission" date="2019-01" db="EMBL/GenBank/DDBJ databases">
        <authorList>
            <person name="Sayadi A."/>
        </authorList>
    </citation>
    <scope>NUCLEOTIDE SEQUENCE [LARGE SCALE GENOMIC DNA]</scope>
</reference>
<protein>
    <submittedName>
        <fullName evidence="1">Uncharacterized protein</fullName>
    </submittedName>
</protein>
<name>A0A653D1N6_CALMS</name>
<evidence type="ECO:0000313" key="2">
    <source>
        <dbReference type="Proteomes" id="UP000410492"/>
    </source>
</evidence>